<dbReference type="PANTHER" id="PTHR16138:SF7">
    <property type="entry name" value="PALMITOYL-PROTEIN THIOESTERASE ABHD10, MITOCHONDRIAL"/>
    <property type="match status" value="1"/>
</dbReference>
<keyword evidence="3" id="KW-1185">Reference proteome</keyword>
<dbReference type="GO" id="GO:0004553">
    <property type="term" value="F:hydrolase activity, hydrolyzing O-glycosyl compounds"/>
    <property type="evidence" value="ECO:0007669"/>
    <property type="project" value="TreeGrafter"/>
</dbReference>
<dbReference type="InterPro" id="IPR008886">
    <property type="entry name" value="UPF0227/Esterase_YqiA"/>
</dbReference>
<dbReference type="SUPFAM" id="SSF53474">
    <property type="entry name" value="alpha/beta-Hydrolases"/>
    <property type="match status" value="1"/>
</dbReference>
<dbReference type="GO" id="GO:0016746">
    <property type="term" value="F:acyltransferase activity"/>
    <property type="evidence" value="ECO:0007669"/>
    <property type="project" value="UniProtKB-KW"/>
</dbReference>
<dbReference type="Pfam" id="PF05728">
    <property type="entry name" value="UPF0227"/>
    <property type="match status" value="1"/>
</dbReference>
<name>A0A1J0A9A5_9CYAN</name>
<proteinExistence type="predicted"/>
<gene>
    <name evidence="2" type="ORF">GlitD10_0202</name>
</gene>
<dbReference type="Proteomes" id="UP000180235">
    <property type="component" value="Chromosome"/>
</dbReference>
<accession>A0A1J0A9A5</accession>
<dbReference type="Gene3D" id="3.40.50.1820">
    <property type="entry name" value="alpha/beta hydrolase"/>
    <property type="match status" value="1"/>
</dbReference>
<dbReference type="AlphaFoldDB" id="A0A1J0A9A5"/>
<protein>
    <submittedName>
        <fullName evidence="2">Hydrolases or acyltransferases (Alpha/beta hydrolase superfamily)</fullName>
    </submittedName>
</protein>
<reference evidence="2 3" key="1">
    <citation type="submission" date="2016-10" db="EMBL/GenBank/DDBJ databases">
        <title>Description of Gloeomargarita lithophora gen. nov., sp. nov., a thylakoid-bearing basal-branching cyanobacterium with intracellular carbonates, and proposal for Gloeomargaritales ord. nov.</title>
        <authorList>
            <person name="Moreira D."/>
            <person name="Tavera R."/>
            <person name="Benzerara K."/>
            <person name="Skouri-Panet F."/>
            <person name="Couradeau E."/>
            <person name="Gerard E."/>
            <person name="Loussert C."/>
            <person name="Novelo E."/>
            <person name="Zivanovic Y."/>
            <person name="Lopez-Garcia P."/>
        </authorList>
    </citation>
    <scope>NUCLEOTIDE SEQUENCE [LARGE SCALE GENOMIC DNA]</scope>
    <source>
        <strain evidence="2 3">D10</strain>
    </source>
</reference>
<sequence>MAGFSVIYIHGFASSPSSGKARYFQQKFTDLGIPIQVPDLNQGDFTHLTLTRQMQQIASILTPAPTVLIGSSFGGLTAALLAENHPQISHIILLAPAFGMATYWQEKMTPAQLQQWQHQGTLPIYHYGEGKELPLHYDFLLDLRSYDDGKLVRPVPTLIIHGKSDDVVPICVSQTYAQSRPWVRLIMQEDDHSLKRDLPLIWQEIGAFLGLASTQN</sequence>
<dbReference type="InterPro" id="IPR029058">
    <property type="entry name" value="AB_hydrolase_fold"/>
</dbReference>
<dbReference type="KEGG" id="glt:GlitD10_0202"/>
<organism evidence="2 3">
    <name type="scientific">Gloeomargarita lithophora Alchichica-D10</name>
    <dbReference type="NCBI Taxonomy" id="1188229"/>
    <lineage>
        <taxon>Bacteria</taxon>
        <taxon>Bacillati</taxon>
        <taxon>Cyanobacteriota</taxon>
        <taxon>Cyanophyceae</taxon>
        <taxon>Gloeomargaritales</taxon>
        <taxon>Gloeomargaritaceae</taxon>
        <taxon>Gloeomargarita</taxon>
    </lineage>
</organism>
<keyword evidence="2" id="KW-0012">Acyltransferase</keyword>
<dbReference type="RefSeq" id="WP_071453232.1">
    <property type="nucleotide sequence ID" value="NZ_CP017675.1"/>
</dbReference>
<dbReference type="EMBL" id="CP017675">
    <property type="protein sequence ID" value="APB32503.1"/>
    <property type="molecule type" value="Genomic_DNA"/>
</dbReference>
<evidence type="ECO:0000256" key="1">
    <source>
        <dbReference type="ARBA" id="ARBA00022801"/>
    </source>
</evidence>
<dbReference type="OrthoDB" id="9814831at2"/>
<keyword evidence="2" id="KW-0808">Transferase</keyword>
<dbReference type="InterPro" id="IPR052382">
    <property type="entry name" value="ABHD10_acyl-thioesterase"/>
</dbReference>
<dbReference type="PANTHER" id="PTHR16138">
    <property type="entry name" value="MYCOPHENOLIC ACID ACYL-GLUCURONIDE ESTERASE, MITOCHONDRIAL"/>
    <property type="match status" value="1"/>
</dbReference>
<keyword evidence="1 2" id="KW-0378">Hydrolase</keyword>
<evidence type="ECO:0000313" key="3">
    <source>
        <dbReference type="Proteomes" id="UP000180235"/>
    </source>
</evidence>
<evidence type="ECO:0000313" key="2">
    <source>
        <dbReference type="EMBL" id="APB32503.1"/>
    </source>
</evidence>
<dbReference type="STRING" id="1188229.GlitD10_0202"/>